<dbReference type="InterPro" id="IPR017853">
    <property type="entry name" value="GH"/>
</dbReference>
<dbReference type="Pfam" id="PF00232">
    <property type="entry name" value="Glyco_hydro_1"/>
    <property type="match status" value="1"/>
</dbReference>
<protein>
    <submittedName>
        <fullName evidence="1">Family 1 glycosylhydrolase</fullName>
    </submittedName>
</protein>
<dbReference type="InterPro" id="IPR051923">
    <property type="entry name" value="Glycosyl_Hydrolase_39"/>
</dbReference>
<sequence>MPFDSSGQRPRIEILGAFESTFLPAHDRDIFETTEHDVRFRDDVELLKRSGVTRLRYPVRWHRIEETEGVLDWTATDAVLHHLRDEGLRPIVDLVHHTSYPAWLTDGFADARFGPAYLRYAEEFARRYPWIEEYTLFNEPFSTLFLCGHEGIWPPYHKSLQGFVDLIVNVLPAVTEASRLYRELLPDARHVWVDTCEHHTGSDRSGQAYADMANERRFLVIDAFLGRPYDSTSEVGRLLSEVDGERLLGIEPGFIDVLGLDYYAHCQWNFSVEGGSAPTPTPIPFADLIQQYFDRYGLPCIVTETNVRGHTADRATWLKYVLEQCETAADRGVPVEGLCWFPFIDSTDWNSLLFRCDRSIDPVGVYWLDEGFERRESVMAMAFSAAAIGAPSRELPAFELAEPVATWLAGYRSQMAHWSWQAPPPENRGHSLPRTTTTMELKVVDAK</sequence>
<comment type="caution">
    <text evidence="1">The sequence shown here is derived from an EMBL/GenBank/DDBJ whole genome shotgun (WGS) entry which is preliminary data.</text>
</comment>
<dbReference type="PANTHER" id="PTHR12631">
    <property type="entry name" value="ALPHA-L-IDURONIDASE"/>
    <property type="match status" value="1"/>
</dbReference>
<keyword evidence="2" id="KW-1185">Reference proteome</keyword>
<dbReference type="InterPro" id="IPR001360">
    <property type="entry name" value="Glyco_hydro_1"/>
</dbReference>
<accession>A0ABV6S1X5</accession>
<dbReference type="Gene3D" id="3.20.20.80">
    <property type="entry name" value="Glycosidases"/>
    <property type="match status" value="1"/>
</dbReference>
<evidence type="ECO:0000313" key="2">
    <source>
        <dbReference type="Proteomes" id="UP001589896"/>
    </source>
</evidence>
<name>A0ABV6S1X5_9GAMM</name>
<proteinExistence type="predicted"/>
<evidence type="ECO:0000313" key="1">
    <source>
        <dbReference type="EMBL" id="MFC0682839.1"/>
    </source>
</evidence>
<dbReference type="EMBL" id="JBHLTG010000019">
    <property type="protein sequence ID" value="MFC0682839.1"/>
    <property type="molecule type" value="Genomic_DNA"/>
</dbReference>
<dbReference type="PANTHER" id="PTHR12631:SF10">
    <property type="entry name" value="BETA-XYLOSIDASE-LIKE PROTEIN-RELATED"/>
    <property type="match status" value="1"/>
</dbReference>
<dbReference type="SUPFAM" id="SSF51445">
    <property type="entry name" value="(Trans)glycosidases"/>
    <property type="match status" value="1"/>
</dbReference>
<reference evidence="1 2" key="1">
    <citation type="submission" date="2024-09" db="EMBL/GenBank/DDBJ databases">
        <authorList>
            <person name="Sun Q."/>
            <person name="Mori K."/>
        </authorList>
    </citation>
    <scope>NUCLEOTIDE SEQUENCE [LARGE SCALE GENOMIC DNA]</scope>
    <source>
        <strain evidence="1 2">KCTC 23076</strain>
    </source>
</reference>
<gene>
    <name evidence="1" type="ORF">ACFFGH_33830</name>
</gene>
<dbReference type="RefSeq" id="WP_386677244.1">
    <property type="nucleotide sequence ID" value="NZ_JBHLTG010000019.1"/>
</dbReference>
<dbReference type="Proteomes" id="UP001589896">
    <property type="component" value="Unassembled WGS sequence"/>
</dbReference>
<organism evidence="1 2">
    <name type="scientific">Lysobacter korlensis</name>
    <dbReference type="NCBI Taxonomy" id="553636"/>
    <lineage>
        <taxon>Bacteria</taxon>
        <taxon>Pseudomonadati</taxon>
        <taxon>Pseudomonadota</taxon>
        <taxon>Gammaproteobacteria</taxon>
        <taxon>Lysobacterales</taxon>
        <taxon>Lysobacteraceae</taxon>
        <taxon>Lysobacter</taxon>
    </lineage>
</organism>